<evidence type="ECO:0000313" key="1">
    <source>
        <dbReference type="EMBL" id="MFC1459324.1"/>
    </source>
</evidence>
<dbReference type="EMBL" id="JBHOMY010000088">
    <property type="protein sequence ID" value="MFC1459324.1"/>
    <property type="molecule type" value="Genomic_DNA"/>
</dbReference>
<dbReference type="InterPro" id="IPR036736">
    <property type="entry name" value="ACP-like_sf"/>
</dbReference>
<dbReference type="Proteomes" id="UP001593940">
    <property type="component" value="Unassembled WGS sequence"/>
</dbReference>
<organism evidence="1 2">
    <name type="scientific">Microvirga arabica</name>
    <dbReference type="NCBI Taxonomy" id="1128671"/>
    <lineage>
        <taxon>Bacteria</taxon>
        <taxon>Pseudomonadati</taxon>
        <taxon>Pseudomonadota</taxon>
        <taxon>Alphaproteobacteria</taxon>
        <taxon>Hyphomicrobiales</taxon>
        <taxon>Methylobacteriaceae</taxon>
        <taxon>Microvirga</taxon>
    </lineage>
</organism>
<keyword evidence="2" id="KW-1185">Reference proteome</keyword>
<protein>
    <submittedName>
        <fullName evidence="1">Acyl carrier protein</fullName>
    </submittedName>
</protein>
<gene>
    <name evidence="1" type="ORF">ACETIH_21985</name>
</gene>
<evidence type="ECO:0000313" key="2">
    <source>
        <dbReference type="Proteomes" id="UP001593940"/>
    </source>
</evidence>
<sequence length="84" mass="9408">MSPENTYEILTGILRDVFDNPHVVATPSLSAKDVPEWDSFNHINVVAAAEVRFGIKFRTSEIEGLRNVGDFAALIEHKRKAAQR</sequence>
<comment type="caution">
    <text evidence="1">The sequence shown here is derived from an EMBL/GenBank/DDBJ whole genome shotgun (WGS) entry which is preliminary data.</text>
</comment>
<dbReference type="SUPFAM" id="SSF47336">
    <property type="entry name" value="ACP-like"/>
    <property type="match status" value="1"/>
</dbReference>
<proteinExistence type="predicted"/>
<reference evidence="1 2" key="1">
    <citation type="submission" date="2024-09" db="EMBL/GenBank/DDBJ databases">
        <title>Nodulacao em especies de Leguminosae Basais da Amazonia e Caracterizacao dos Rizobios e Bacterias Associadas aos Nodulos.</title>
        <authorList>
            <person name="Jambeiro I.C.A."/>
            <person name="Lopes I.S."/>
            <person name="Aguiar E.R.G.R."/>
            <person name="Santos A.F.J."/>
            <person name="Dos Santos J.M.F."/>
            <person name="Gross E."/>
        </authorList>
    </citation>
    <scope>NUCLEOTIDE SEQUENCE [LARGE SCALE GENOMIC DNA]</scope>
    <source>
        <strain evidence="1 2">BRUESC1165</strain>
    </source>
</reference>
<dbReference type="RefSeq" id="WP_377031000.1">
    <property type="nucleotide sequence ID" value="NZ_JBHOMY010000088.1"/>
</dbReference>
<accession>A0ABV6YDF6</accession>
<dbReference type="Gene3D" id="1.10.1200.10">
    <property type="entry name" value="ACP-like"/>
    <property type="match status" value="1"/>
</dbReference>
<name>A0ABV6YDF6_9HYPH</name>